<reference evidence="5" key="1">
    <citation type="submission" date="2021-01" db="EMBL/GenBank/DDBJ databases">
        <authorList>
            <person name="Corre E."/>
            <person name="Pelletier E."/>
            <person name="Niang G."/>
            <person name="Scheremetjew M."/>
            <person name="Finn R."/>
            <person name="Kale V."/>
            <person name="Holt S."/>
            <person name="Cochrane G."/>
            <person name="Meng A."/>
            <person name="Brown T."/>
            <person name="Cohen L."/>
        </authorList>
    </citation>
    <scope>NUCLEOTIDE SEQUENCE</scope>
    <source>
        <strain evidence="5">Clade-D-RCC1621</strain>
    </source>
</reference>
<dbReference type="InterPro" id="IPR051091">
    <property type="entry name" value="O-Glucosyltr/Glycosyltrsf_90"/>
</dbReference>
<dbReference type="EMBL" id="HBFO01001492">
    <property type="protein sequence ID" value="CAD8809963.1"/>
    <property type="molecule type" value="Transcribed_RNA"/>
</dbReference>
<dbReference type="InterPro" id="IPR006598">
    <property type="entry name" value="CAP10"/>
</dbReference>
<gene>
    <name evidence="5" type="ORF">OMED0930_LOCUS1057</name>
</gene>
<comment type="similarity">
    <text evidence="1">Belongs to the glycosyltransferase 90 family.</text>
</comment>
<organism evidence="5">
    <name type="scientific">Ostreococcus mediterraneus</name>
    <dbReference type="NCBI Taxonomy" id="1486918"/>
    <lineage>
        <taxon>Eukaryota</taxon>
        <taxon>Viridiplantae</taxon>
        <taxon>Chlorophyta</taxon>
        <taxon>Mamiellophyceae</taxon>
        <taxon>Mamiellales</taxon>
        <taxon>Bathycoccaceae</taxon>
        <taxon>Ostreococcus</taxon>
    </lineage>
</organism>
<feature type="region of interest" description="Disordered" evidence="3">
    <location>
        <begin position="1"/>
        <end position="31"/>
    </location>
</feature>
<evidence type="ECO:0000256" key="1">
    <source>
        <dbReference type="ARBA" id="ARBA00010118"/>
    </source>
</evidence>
<sequence>MVAAERASLLGGSDTERLATDASSSSSSSSSSWRRTTTIVACAALTAAIACAGLVSSSRESNVSGAPTWSWNTKEALTLSEWGPGDLHAIKWTSGTGFVYQPTVSEGEFERSQQMLGAGMIKWAVKTYYPGRIAPDQPPFNVFFTVEDFPQTHCLSQARRASGACHVNEWAPVYDFSSAPRDGTLLPSLVPATLITLSQPILDMLSSPSGPTFGAPPVWDQKMFNIEDVPAANRKEFMWSALIPKIVWRGSDYRFLGPEFDDFIEDSCHAPNSCMLNQIAQSQNRTQAMVEMSQRQGITARFRMVLKSLLEPGWLDARFFCIAYYDKRFPMRVKLGKELGVEDDKEMSNYELARYKYQIDLGGAGGTTWTGTIHKLTMPGVLFHHETRMKDSYFDSLKPMVHYIPVKEDLSDLRERFEWAEANPQLCKQISAAATQWVKNFAQRRALLRHNYYHLAIPLGRVIDPNQRFLKPFEAVHPSSAASRGAARAKATARDAK</sequence>
<dbReference type="AlphaFoldDB" id="A0A7S0WER3"/>
<evidence type="ECO:0000256" key="3">
    <source>
        <dbReference type="SAM" id="MobiDB-lite"/>
    </source>
</evidence>
<dbReference type="PANTHER" id="PTHR12203:SF35">
    <property type="entry name" value="PROTEIN O-GLUCOSYLTRANSFERASE 1"/>
    <property type="match status" value="1"/>
</dbReference>
<evidence type="ECO:0000256" key="2">
    <source>
        <dbReference type="ARBA" id="ARBA00022679"/>
    </source>
</evidence>
<dbReference type="PANTHER" id="PTHR12203">
    <property type="entry name" value="KDEL LYS-ASP-GLU-LEU CONTAINING - RELATED"/>
    <property type="match status" value="1"/>
</dbReference>
<protein>
    <recommendedName>
        <fullName evidence="4">Glycosyl transferase CAP10 domain-containing protein</fullName>
    </recommendedName>
</protein>
<dbReference type="GO" id="GO:0016740">
    <property type="term" value="F:transferase activity"/>
    <property type="evidence" value="ECO:0007669"/>
    <property type="project" value="UniProtKB-KW"/>
</dbReference>
<keyword evidence="2" id="KW-0808">Transferase</keyword>
<evidence type="ECO:0000313" key="5">
    <source>
        <dbReference type="EMBL" id="CAD8809963.1"/>
    </source>
</evidence>
<feature type="domain" description="Glycosyl transferase CAP10" evidence="4">
    <location>
        <begin position="223"/>
        <end position="451"/>
    </location>
</feature>
<name>A0A7S0WER3_9CHLO</name>
<dbReference type="SMART" id="SM00672">
    <property type="entry name" value="CAP10"/>
    <property type="match status" value="1"/>
</dbReference>
<evidence type="ECO:0000259" key="4">
    <source>
        <dbReference type="SMART" id="SM00672"/>
    </source>
</evidence>
<proteinExistence type="inferred from homology"/>
<dbReference type="Pfam" id="PF05686">
    <property type="entry name" value="Glyco_transf_90"/>
    <property type="match status" value="1"/>
</dbReference>
<accession>A0A7S0WER3</accession>